<protein>
    <submittedName>
        <fullName evidence="2">Calcineurin-like phosphoesterase domain, ApaH type</fullName>
    </submittedName>
</protein>
<dbReference type="Gene3D" id="3.60.21.10">
    <property type="match status" value="1"/>
</dbReference>
<gene>
    <name evidence="2" type="ORF">UFOVP1620_10</name>
</gene>
<evidence type="ECO:0000259" key="1">
    <source>
        <dbReference type="Pfam" id="PF00149"/>
    </source>
</evidence>
<feature type="domain" description="Calcineurin-like phosphoesterase" evidence="1">
    <location>
        <begin position="31"/>
        <end position="217"/>
    </location>
</feature>
<evidence type="ECO:0000313" key="2">
    <source>
        <dbReference type="EMBL" id="CAB4220013.1"/>
    </source>
</evidence>
<organism evidence="2">
    <name type="scientific">uncultured Caudovirales phage</name>
    <dbReference type="NCBI Taxonomy" id="2100421"/>
    <lineage>
        <taxon>Viruses</taxon>
        <taxon>Duplodnaviria</taxon>
        <taxon>Heunggongvirae</taxon>
        <taxon>Uroviricota</taxon>
        <taxon>Caudoviricetes</taxon>
        <taxon>Peduoviridae</taxon>
        <taxon>Maltschvirus</taxon>
        <taxon>Maltschvirus maltsch</taxon>
    </lineage>
</organism>
<name>A0A6J5SWY0_9CAUD</name>
<dbReference type="InterPro" id="IPR004843">
    <property type="entry name" value="Calcineurin-like_PHP"/>
</dbReference>
<sequence length="291" mass="33212">MAKPKQRWSCGTITDRVHELRVSFPKSGSRFRFLALTDLHWDSAHCDRAFLKKHLDYALNENAPVVIVGDLFDVMQGKYDPRSDPKTLRPEHRGSNYFDLISATALEWFKPYASILALITPGNHEASIIKRNEIDLIDRLTHSLRTQHNSPVIYGEDWCYLLQKNDRTTGKADVRTKKIFLHHGYGGGGESGRGIPQHQATRSQWHADVYISGHIHRRNTDHNVVTSCSGKGNIETTDQWFVRCGSYKQELDCGWHISRGAAARPLGGWWITTEMSRSNSHTDYNTFPEQP</sequence>
<dbReference type="EMBL" id="LR797487">
    <property type="protein sequence ID" value="CAB4220013.1"/>
    <property type="molecule type" value="Genomic_DNA"/>
</dbReference>
<proteinExistence type="predicted"/>
<dbReference type="SUPFAM" id="SSF56300">
    <property type="entry name" value="Metallo-dependent phosphatases"/>
    <property type="match status" value="1"/>
</dbReference>
<dbReference type="InterPro" id="IPR029052">
    <property type="entry name" value="Metallo-depent_PP-like"/>
</dbReference>
<dbReference type="GO" id="GO:0016787">
    <property type="term" value="F:hydrolase activity"/>
    <property type="evidence" value="ECO:0007669"/>
    <property type="project" value="InterPro"/>
</dbReference>
<accession>A0A6J5SWY0</accession>
<reference evidence="2" key="1">
    <citation type="submission" date="2020-05" db="EMBL/GenBank/DDBJ databases">
        <authorList>
            <person name="Chiriac C."/>
            <person name="Salcher M."/>
            <person name="Ghai R."/>
            <person name="Kavagutti S V."/>
        </authorList>
    </citation>
    <scope>NUCLEOTIDE SEQUENCE</scope>
</reference>
<dbReference type="Pfam" id="PF00149">
    <property type="entry name" value="Metallophos"/>
    <property type="match status" value="1"/>
</dbReference>